<sequence length="391" mass="41904">MIGSGIFTLPALLAPYGSYSFIGWGVTGFGALCLALSYSYLSSRKPGLGGPYFYVSEAFGAIPAAIVCWGYWISLVSSIAAISLSFAGYSQRFLPVLSDEPLYSTYFAFVIILFFTVINVRGVREASAVQLFTTIVKIIPLVLVGFIGIMFGEVTHIPAINPDDSSLFHMVGALCLLIMWGFIGVESATLPSEDTINPEKTIARASILGTLTALTVYVIAMFGIMSIMSLAELQNSTSPFTDAAQLIMGDTGAIIITIGALFAIGGTLNVCIMIAGTMMLAGARDKIFPTYFSQQSADGTPTRAIFFSCVLAIILLFFNTSESLINSFENLLILATFAALVVYLGTGLASIKLQLQDHKRGEQLSYARLCIALLATLFSLLAIIGAWVLYQ</sequence>
<dbReference type="GO" id="GO:0022857">
    <property type="term" value="F:transmembrane transporter activity"/>
    <property type="evidence" value="ECO:0007669"/>
    <property type="project" value="InterPro"/>
</dbReference>
<dbReference type="InterPro" id="IPR050367">
    <property type="entry name" value="APC_superfamily"/>
</dbReference>
<feature type="transmembrane region" description="Helical" evidence="9">
    <location>
        <begin position="302"/>
        <end position="319"/>
    </location>
</feature>
<dbReference type="PATRIC" id="fig|1129794.4.peg.1968"/>
<dbReference type="PANTHER" id="PTHR42770">
    <property type="entry name" value="AMINO ACID TRANSPORTER-RELATED"/>
    <property type="match status" value="1"/>
</dbReference>
<evidence type="ECO:0000313" key="10">
    <source>
        <dbReference type="EMBL" id="AGH44095.1"/>
    </source>
</evidence>
<feature type="transmembrane region" description="Helical" evidence="9">
    <location>
        <begin position="102"/>
        <end position="120"/>
    </location>
</feature>
<dbReference type="InterPro" id="IPR002293">
    <property type="entry name" value="AA/rel_permease1"/>
</dbReference>
<keyword evidence="7 9" id="KW-0472">Membrane</keyword>
<evidence type="ECO:0000256" key="5">
    <source>
        <dbReference type="ARBA" id="ARBA00022692"/>
    </source>
</evidence>
<dbReference type="Pfam" id="PF13520">
    <property type="entry name" value="AA_permease_2"/>
    <property type="match status" value="1"/>
</dbReference>
<keyword evidence="4" id="KW-1003">Cell membrane</keyword>
<dbReference type="HOGENOM" id="CLU_007946_1_0_6"/>
<feature type="transmembrane region" description="Helical" evidence="9">
    <location>
        <begin position="132"/>
        <end position="152"/>
    </location>
</feature>
<keyword evidence="5 9" id="KW-0812">Transmembrane</keyword>
<feature type="transmembrane region" description="Helical" evidence="9">
    <location>
        <begin position="331"/>
        <end position="353"/>
    </location>
</feature>
<name>K6Z5Y3_9ALTE</name>
<dbReference type="PIRSF" id="PIRSF006060">
    <property type="entry name" value="AA_transporter"/>
    <property type="match status" value="1"/>
</dbReference>
<keyword evidence="6 9" id="KW-1133">Transmembrane helix</keyword>
<dbReference type="STRING" id="1129794.C427_1986"/>
<feature type="transmembrane region" description="Helical" evidence="9">
    <location>
        <begin position="365"/>
        <end position="390"/>
    </location>
</feature>
<evidence type="ECO:0000256" key="4">
    <source>
        <dbReference type="ARBA" id="ARBA00022475"/>
    </source>
</evidence>
<keyword evidence="11" id="KW-1185">Reference proteome</keyword>
<evidence type="ECO:0000256" key="7">
    <source>
        <dbReference type="ARBA" id="ARBA00023136"/>
    </source>
</evidence>
<evidence type="ECO:0000256" key="9">
    <source>
        <dbReference type="SAM" id="Phobius"/>
    </source>
</evidence>
<dbReference type="AlphaFoldDB" id="K6Z5Y3"/>
<feature type="transmembrane region" description="Helical" evidence="9">
    <location>
        <begin position="206"/>
        <end position="231"/>
    </location>
</feature>
<dbReference type="Gene3D" id="1.20.1740.10">
    <property type="entry name" value="Amino acid/polyamine transporter I"/>
    <property type="match status" value="1"/>
</dbReference>
<dbReference type="KEGG" id="gps:C427_1986"/>
<evidence type="ECO:0000313" key="11">
    <source>
        <dbReference type="Proteomes" id="UP000011864"/>
    </source>
</evidence>
<dbReference type="Proteomes" id="UP000011864">
    <property type="component" value="Chromosome"/>
</dbReference>
<reference evidence="10 11" key="1">
    <citation type="journal article" date="2013" name="Genome Announc.">
        <title>Complete Genome Sequence of Glaciecola psychrophila Strain 170T.</title>
        <authorList>
            <person name="Yin J."/>
            <person name="Chen J."/>
            <person name="Liu G."/>
            <person name="Yu Y."/>
            <person name="Song L."/>
            <person name="Wang X."/>
            <person name="Qu X."/>
        </authorList>
    </citation>
    <scope>NUCLEOTIDE SEQUENCE [LARGE SCALE GENOMIC DNA]</scope>
    <source>
        <strain evidence="10 11">170</strain>
    </source>
</reference>
<evidence type="ECO:0000256" key="6">
    <source>
        <dbReference type="ARBA" id="ARBA00022989"/>
    </source>
</evidence>
<proteinExistence type="inferred from homology"/>
<protein>
    <recommendedName>
        <fullName evidence="3">Arginine/agmatine antiporter</fullName>
    </recommendedName>
</protein>
<comment type="subcellular location">
    <subcellularLocation>
        <location evidence="1">Cell membrane</location>
        <topology evidence="1">Multi-pass membrane protein</topology>
    </subcellularLocation>
</comment>
<comment type="similarity">
    <text evidence="2">Belongs to the amino acid-polyamine-organocation (APC) superfamily. Basic amino acid/polyamine antiporter (APA) (TC 2.A.3.2) family.</text>
</comment>
<evidence type="ECO:0000256" key="1">
    <source>
        <dbReference type="ARBA" id="ARBA00004651"/>
    </source>
</evidence>
<dbReference type="PANTHER" id="PTHR42770:SF18">
    <property type="entry name" value="ARGININE_AGMATINE ANTIPORTER"/>
    <property type="match status" value="1"/>
</dbReference>
<feature type="transmembrane region" description="Helical" evidence="9">
    <location>
        <begin position="167"/>
        <end position="185"/>
    </location>
</feature>
<feature type="transmembrane region" description="Helical" evidence="9">
    <location>
        <begin position="21"/>
        <end position="41"/>
    </location>
</feature>
<dbReference type="EMBL" id="CP003837">
    <property type="protein sequence ID" value="AGH44095.1"/>
    <property type="molecule type" value="Genomic_DNA"/>
</dbReference>
<organism evidence="10 11">
    <name type="scientific">Paraglaciecola psychrophila 170</name>
    <dbReference type="NCBI Taxonomy" id="1129794"/>
    <lineage>
        <taxon>Bacteria</taxon>
        <taxon>Pseudomonadati</taxon>
        <taxon>Pseudomonadota</taxon>
        <taxon>Gammaproteobacteria</taxon>
        <taxon>Alteromonadales</taxon>
        <taxon>Alteromonadaceae</taxon>
        <taxon>Paraglaciecola</taxon>
    </lineage>
</organism>
<feature type="transmembrane region" description="Helical" evidence="9">
    <location>
        <begin position="251"/>
        <end position="281"/>
    </location>
</feature>
<accession>K6Z5Y3</accession>
<feature type="transmembrane region" description="Helical" evidence="9">
    <location>
        <begin position="53"/>
        <end position="82"/>
    </location>
</feature>
<evidence type="ECO:0000256" key="8">
    <source>
        <dbReference type="ARBA" id="ARBA00045636"/>
    </source>
</evidence>
<evidence type="ECO:0000256" key="3">
    <source>
        <dbReference type="ARBA" id="ARBA00021069"/>
    </source>
</evidence>
<comment type="function">
    <text evidence="8">Major component of the acid-resistance (AR) system allowing enteric pathogens to survive the acidic environment in the stomach. Exchanges extracellular arginine for its intracellular decarboxylation product agmatine (Agm) thereby expelling intracellular protons. Probably undergoes several conformational states in order to translocate the substrate across the membrane; keeps the substrate accessible to only 1 side of the membrane at a time by opening and closing 3 membrane-internal gates.</text>
</comment>
<dbReference type="eggNOG" id="COG0531">
    <property type="taxonomic scope" value="Bacteria"/>
</dbReference>
<gene>
    <name evidence="10" type="ORF">C427_1986</name>
</gene>
<dbReference type="GO" id="GO:0005886">
    <property type="term" value="C:plasma membrane"/>
    <property type="evidence" value="ECO:0007669"/>
    <property type="project" value="UniProtKB-SubCell"/>
</dbReference>
<evidence type="ECO:0000256" key="2">
    <source>
        <dbReference type="ARBA" id="ARBA00008220"/>
    </source>
</evidence>